<keyword evidence="1" id="KW-0732">Signal</keyword>
<evidence type="ECO:0000313" key="3">
    <source>
        <dbReference type="WBParaSite" id="Csp11.Scaffold629.g15841.t1"/>
    </source>
</evidence>
<protein>
    <submittedName>
        <fullName evidence="3">Secreted protein</fullName>
    </submittedName>
</protein>
<sequence length="377" mass="44082">MIHSITIIIINIILLSLIITAFTEEIPLDNDRKACRTEEITFVPNNKDFYDEPVKLTFDSAISLNHVLVTQMVEEECGFRDKIFHDSHKRGKRSLSSDVPFSLNDYFLEFYRKSEKTLKPELLKGIRNVFEHLKHLKTPMGQVKSSGMDKFFYQMWKDLEAVRAQYNDEHFDLMLEQTFRTSLQLLIQNEEISDILLYHPIIRDTIKRRIPITNGELLSRVQVSSVKCHRHHHDSQVCDDIGTISHNTYHYYELPTATFRKNGHVYKVDIEGCFLDSFIFCPFETIRPTDCSKENVKNCHLKAEINSVSVIRELHNGFAVYGDFSQILIKNGDHHSRMYIAPYSLYHIVPQSEETISIDEYDLRQKTNSRISVINQM</sequence>
<keyword evidence="2" id="KW-1185">Reference proteome</keyword>
<dbReference type="WBParaSite" id="Csp11.Scaffold629.g15841.t1">
    <property type="protein sequence ID" value="Csp11.Scaffold629.g15841.t1"/>
    <property type="gene ID" value="Csp11.Scaffold629.g15841"/>
</dbReference>
<organism evidence="2 3">
    <name type="scientific">Caenorhabditis tropicalis</name>
    <dbReference type="NCBI Taxonomy" id="1561998"/>
    <lineage>
        <taxon>Eukaryota</taxon>
        <taxon>Metazoa</taxon>
        <taxon>Ecdysozoa</taxon>
        <taxon>Nematoda</taxon>
        <taxon>Chromadorea</taxon>
        <taxon>Rhabditida</taxon>
        <taxon>Rhabditina</taxon>
        <taxon>Rhabditomorpha</taxon>
        <taxon>Rhabditoidea</taxon>
        <taxon>Rhabditidae</taxon>
        <taxon>Peloderinae</taxon>
        <taxon>Caenorhabditis</taxon>
    </lineage>
</organism>
<feature type="signal peptide" evidence="1">
    <location>
        <begin position="1"/>
        <end position="23"/>
    </location>
</feature>
<proteinExistence type="predicted"/>
<dbReference type="Proteomes" id="UP000095282">
    <property type="component" value="Unplaced"/>
</dbReference>
<evidence type="ECO:0000256" key="1">
    <source>
        <dbReference type="SAM" id="SignalP"/>
    </source>
</evidence>
<feature type="chain" id="PRO_5009308524" evidence="1">
    <location>
        <begin position="24"/>
        <end position="377"/>
    </location>
</feature>
<dbReference type="eggNOG" id="ENOG502TCU1">
    <property type="taxonomic scope" value="Eukaryota"/>
</dbReference>
<name>A0A1I7U871_9PELO</name>
<dbReference type="AlphaFoldDB" id="A0A1I7U871"/>
<accession>A0A1I7U871</accession>
<evidence type="ECO:0000313" key="2">
    <source>
        <dbReference type="Proteomes" id="UP000095282"/>
    </source>
</evidence>
<reference evidence="3" key="1">
    <citation type="submission" date="2016-11" db="UniProtKB">
        <authorList>
            <consortium name="WormBaseParasite"/>
        </authorList>
    </citation>
    <scope>IDENTIFICATION</scope>
</reference>